<gene>
    <name evidence="5" type="ORF">MW084_02480</name>
</gene>
<evidence type="ECO:0000313" key="6">
    <source>
        <dbReference type="Proteomes" id="UP001056383"/>
    </source>
</evidence>
<dbReference type="EMBL" id="CP095474">
    <property type="protein sequence ID" value="URN14984.1"/>
    <property type="molecule type" value="Genomic_DNA"/>
</dbReference>
<dbReference type="Gene3D" id="3.40.50.1980">
    <property type="entry name" value="Nitrogenase molybdenum iron protein domain"/>
    <property type="match status" value="2"/>
</dbReference>
<protein>
    <submittedName>
        <fullName evidence="5">ABC transporter substrate-binding protein</fullName>
    </submittedName>
</protein>
<keyword evidence="3" id="KW-0732">Signal</keyword>
<evidence type="ECO:0000259" key="4">
    <source>
        <dbReference type="PROSITE" id="PS50983"/>
    </source>
</evidence>
<evidence type="ECO:0000256" key="2">
    <source>
        <dbReference type="SAM" id="MobiDB-lite"/>
    </source>
</evidence>
<evidence type="ECO:0000256" key="1">
    <source>
        <dbReference type="ARBA" id="ARBA00008814"/>
    </source>
</evidence>
<dbReference type="PROSITE" id="PS51257">
    <property type="entry name" value="PROKAR_LIPOPROTEIN"/>
    <property type="match status" value="1"/>
</dbReference>
<feature type="region of interest" description="Disordered" evidence="2">
    <location>
        <begin position="215"/>
        <end position="235"/>
    </location>
</feature>
<accession>A0ABY4TAB3</accession>
<dbReference type="Proteomes" id="UP001056383">
    <property type="component" value="Chromosome"/>
</dbReference>
<evidence type="ECO:0000313" key="5">
    <source>
        <dbReference type="EMBL" id="URN14984.1"/>
    </source>
</evidence>
<dbReference type="PANTHER" id="PTHR30535">
    <property type="entry name" value="VITAMIN B12-BINDING PROTEIN"/>
    <property type="match status" value="1"/>
</dbReference>
<feature type="domain" description="Fe/B12 periplasmic-binding" evidence="4">
    <location>
        <begin position="60"/>
        <end position="365"/>
    </location>
</feature>
<dbReference type="PANTHER" id="PTHR30535:SF7">
    <property type="entry name" value="IRON(III) DICITRATE-BINDING PROTEIN"/>
    <property type="match status" value="1"/>
</dbReference>
<sequence>MPTKRPAAAALAGMLCLATAACGASPSPAADAATGPSAPGYPVTLDNCGRTTTYTKAPSRVVVMNGASVAEVSSLLALGLGDRIVANGQSYGRSEVPGRAEAIKKLPTGGVTPNDAYDVPREAMLGLKPDLVLSTTSYGFDAKNGFATRDDLKAVGANAYVSPQGCDQDTSRMTIEDSHRLLRDLGKIFNVPDRAERIIAESRRRIADVSAKVAEAKKAEDSKGPKAAKDSKGGGTPNVMVVFSNMSMGGNDFSAVAARGIWNDVLARAGGRNAFASASASKTTFADLSKEAVAAERVDALVVISYNDPDPEAYARKLLKEFPQWPAAKNKRSLVLSDSIYLGPSNHLAVERIARMLHPDAFASAPDASRPAPAGTNG</sequence>
<dbReference type="PROSITE" id="PS50983">
    <property type="entry name" value="FE_B12_PBP"/>
    <property type="match status" value="1"/>
</dbReference>
<organism evidence="5 6">
    <name type="scientific">Streptomyces sudanensis</name>
    <dbReference type="NCBI Taxonomy" id="436397"/>
    <lineage>
        <taxon>Bacteria</taxon>
        <taxon>Bacillati</taxon>
        <taxon>Actinomycetota</taxon>
        <taxon>Actinomycetes</taxon>
        <taxon>Kitasatosporales</taxon>
        <taxon>Streptomycetaceae</taxon>
        <taxon>Streptomyces</taxon>
    </lineage>
</organism>
<feature type="chain" id="PRO_5046329115" evidence="3">
    <location>
        <begin position="33"/>
        <end position="378"/>
    </location>
</feature>
<reference evidence="5" key="1">
    <citation type="submission" date="2022-04" db="EMBL/GenBank/DDBJ databases">
        <title>Systematic whole-genome sequencing reveals an unexpected diversity among actinomycetoma pathogens and provides insights into their antibacterial susceptibilities.</title>
        <authorList>
            <person name="Watson A.K."/>
            <person name="Kepplinger B."/>
            <person name="Bakhiet S.M."/>
            <person name="Mhmoud N.A."/>
            <person name="Chapman J."/>
            <person name="Allenby N."/>
            <person name="Mickiewicz K."/>
            <person name="Goodfellow M."/>
            <person name="Fahal A.H."/>
            <person name="Errington J."/>
        </authorList>
    </citation>
    <scope>NUCLEOTIDE SEQUENCE</scope>
    <source>
        <strain evidence="5">SD 504</strain>
    </source>
</reference>
<dbReference type="InterPro" id="IPR050902">
    <property type="entry name" value="ABC_Transporter_SBP"/>
</dbReference>
<keyword evidence="6" id="KW-1185">Reference proteome</keyword>
<feature type="compositionally biased region" description="Basic and acidic residues" evidence="2">
    <location>
        <begin position="215"/>
        <end position="232"/>
    </location>
</feature>
<dbReference type="RefSeq" id="WP_106428016.1">
    <property type="nucleotide sequence ID" value="NZ_CP095474.1"/>
</dbReference>
<dbReference type="Pfam" id="PF01497">
    <property type="entry name" value="Peripla_BP_2"/>
    <property type="match status" value="1"/>
</dbReference>
<dbReference type="SUPFAM" id="SSF53807">
    <property type="entry name" value="Helical backbone' metal receptor"/>
    <property type="match status" value="1"/>
</dbReference>
<proteinExistence type="inferred from homology"/>
<dbReference type="InterPro" id="IPR002491">
    <property type="entry name" value="ABC_transptr_periplasmic_BD"/>
</dbReference>
<feature type="signal peptide" evidence="3">
    <location>
        <begin position="1"/>
        <end position="32"/>
    </location>
</feature>
<name>A0ABY4TAB3_9ACTN</name>
<evidence type="ECO:0000256" key="3">
    <source>
        <dbReference type="SAM" id="SignalP"/>
    </source>
</evidence>
<comment type="similarity">
    <text evidence="1">Belongs to the bacterial solute-binding protein 8 family.</text>
</comment>